<dbReference type="GO" id="GO:0000976">
    <property type="term" value="F:transcription cis-regulatory region binding"/>
    <property type="evidence" value="ECO:0007669"/>
    <property type="project" value="TreeGrafter"/>
</dbReference>
<sequence length="254" mass="29509">MNNQWGLYSADYSFLKVLLRMLIRKEMVSLIPNILIVDDDPHIRELVSVFLEREGFQTYEAIDGLDALQKIDEVKVDMVILDIMMPNMDGFDVCFELRKYYDIPILMLTAKGETSQKVKGFHLGTDDYLVKPFDPIELVVRVKALLKRYQITVSQSIQVGNVLLNRKTFEVTIGEQTVTLPLKEFELLFNLGSKAGRTCSREQLIEDVWGYDFEGNERTLDVHINRLREKFQEEKSKFSIKTIRGLGYRLEVSR</sequence>
<dbReference type="InterPro" id="IPR001867">
    <property type="entry name" value="OmpR/PhoB-type_DNA-bd"/>
</dbReference>
<dbReference type="CDD" id="cd17574">
    <property type="entry name" value="REC_OmpR"/>
    <property type="match status" value="1"/>
</dbReference>
<organism evidence="12 13">
    <name type="scientific">Bacillus cereus</name>
    <dbReference type="NCBI Taxonomy" id="1396"/>
    <lineage>
        <taxon>Bacteria</taxon>
        <taxon>Bacillati</taxon>
        <taxon>Bacillota</taxon>
        <taxon>Bacilli</taxon>
        <taxon>Bacillales</taxon>
        <taxon>Bacillaceae</taxon>
        <taxon>Bacillus</taxon>
        <taxon>Bacillus cereus group</taxon>
    </lineage>
</organism>
<keyword evidence="5" id="KW-0805">Transcription regulation</keyword>
<dbReference type="GO" id="GO:0005829">
    <property type="term" value="C:cytosol"/>
    <property type="evidence" value="ECO:0007669"/>
    <property type="project" value="TreeGrafter"/>
</dbReference>
<keyword evidence="3" id="KW-0597">Phosphoprotein</keyword>
<evidence type="ECO:0000313" key="13">
    <source>
        <dbReference type="Proteomes" id="UP000220226"/>
    </source>
</evidence>
<proteinExistence type="predicted"/>
<gene>
    <name evidence="12" type="ORF">CN290_03495</name>
</gene>
<accession>A0A2B2F6I9</accession>
<evidence type="ECO:0000256" key="3">
    <source>
        <dbReference type="ARBA" id="ARBA00022553"/>
    </source>
</evidence>
<dbReference type="FunFam" id="3.40.50.2300:FF:000001">
    <property type="entry name" value="DNA-binding response regulator PhoB"/>
    <property type="match status" value="1"/>
</dbReference>
<evidence type="ECO:0000256" key="11">
    <source>
        <dbReference type="ARBA" id="ARBA00039976"/>
    </source>
</evidence>
<keyword evidence="2" id="KW-0963">Cytoplasm</keyword>
<dbReference type="Proteomes" id="UP000220226">
    <property type="component" value="Unassembled WGS sequence"/>
</dbReference>
<reference evidence="12 13" key="1">
    <citation type="submission" date="2017-09" db="EMBL/GenBank/DDBJ databases">
        <title>Large-scale bioinformatics analysis of Bacillus genomes uncovers conserved roles of natural products in bacterial physiology.</title>
        <authorList>
            <consortium name="Agbiome Team Llc"/>
            <person name="Bleich R.M."/>
            <person name="Grubbs K.J."/>
            <person name="Santa Maria K.C."/>
            <person name="Allen S.E."/>
            <person name="Farag S."/>
            <person name="Shank E.A."/>
            <person name="Bowers A."/>
        </authorList>
    </citation>
    <scope>NUCLEOTIDE SEQUENCE [LARGE SCALE GENOMIC DNA]</scope>
    <source>
        <strain evidence="12 13">AFS025165</strain>
    </source>
</reference>
<keyword evidence="6" id="KW-0843">Virulence</keyword>
<dbReference type="GO" id="GO:0032993">
    <property type="term" value="C:protein-DNA complex"/>
    <property type="evidence" value="ECO:0007669"/>
    <property type="project" value="TreeGrafter"/>
</dbReference>
<dbReference type="InterPro" id="IPR011006">
    <property type="entry name" value="CheY-like_superfamily"/>
</dbReference>
<evidence type="ECO:0000256" key="7">
    <source>
        <dbReference type="ARBA" id="ARBA00023125"/>
    </source>
</evidence>
<dbReference type="FunFam" id="1.10.10.10:FF:000311">
    <property type="entry name" value="DNA-binding response regulator"/>
    <property type="match status" value="1"/>
</dbReference>
<dbReference type="PANTHER" id="PTHR48111:SF49">
    <property type="entry name" value="HEME RESPONSE REGULATOR HSSR"/>
    <property type="match status" value="1"/>
</dbReference>
<dbReference type="InterPro" id="IPR016032">
    <property type="entry name" value="Sig_transdc_resp-reg_C-effctor"/>
</dbReference>
<evidence type="ECO:0000256" key="8">
    <source>
        <dbReference type="ARBA" id="ARBA00023159"/>
    </source>
</evidence>
<dbReference type="PROSITE" id="PS50110">
    <property type="entry name" value="RESPONSE_REGULATORY"/>
    <property type="match status" value="1"/>
</dbReference>
<dbReference type="SMART" id="SM00448">
    <property type="entry name" value="REC"/>
    <property type="match status" value="1"/>
</dbReference>
<dbReference type="EMBL" id="NTQT01000005">
    <property type="protein sequence ID" value="PFC77401.1"/>
    <property type="molecule type" value="Genomic_DNA"/>
</dbReference>
<dbReference type="GO" id="GO:0006355">
    <property type="term" value="P:regulation of DNA-templated transcription"/>
    <property type="evidence" value="ECO:0007669"/>
    <property type="project" value="InterPro"/>
</dbReference>
<dbReference type="Gene3D" id="3.40.50.2300">
    <property type="match status" value="1"/>
</dbReference>
<evidence type="ECO:0000256" key="4">
    <source>
        <dbReference type="ARBA" id="ARBA00023012"/>
    </source>
</evidence>
<comment type="function">
    <text evidence="10">Member of the two-component regulatory system HssS/HssR involved in intracellular heme homeostasis and tempering of staphylococcal virulence. Phosphorylated HssR binds to a direct repeat sequence within hrtAB promoter and activates the expression of hrtAB, an efflux pump, in response to extracellular heme, hemin, hemoglobin or blood.</text>
</comment>
<evidence type="ECO:0000256" key="6">
    <source>
        <dbReference type="ARBA" id="ARBA00023026"/>
    </source>
</evidence>
<dbReference type="AlphaFoldDB" id="A0A2B2F6I9"/>
<keyword evidence="9" id="KW-0804">Transcription</keyword>
<dbReference type="Pfam" id="PF00486">
    <property type="entry name" value="Trans_reg_C"/>
    <property type="match status" value="1"/>
</dbReference>
<dbReference type="SUPFAM" id="SSF52172">
    <property type="entry name" value="CheY-like"/>
    <property type="match status" value="1"/>
</dbReference>
<dbReference type="InterPro" id="IPR036388">
    <property type="entry name" value="WH-like_DNA-bd_sf"/>
</dbReference>
<dbReference type="InterPro" id="IPR039420">
    <property type="entry name" value="WalR-like"/>
</dbReference>
<keyword evidence="4" id="KW-0902">Two-component regulatory system</keyword>
<dbReference type="Pfam" id="PF00072">
    <property type="entry name" value="Response_reg"/>
    <property type="match status" value="1"/>
</dbReference>
<dbReference type="SUPFAM" id="SSF46894">
    <property type="entry name" value="C-terminal effector domain of the bipartite response regulators"/>
    <property type="match status" value="1"/>
</dbReference>
<dbReference type="Gene3D" id="6.10.250.690">
    <property type="match status" value="1"/>
</dbReference>
<dbReference type="Gene3D" id="1.10.10.10">
    <property type="entry name" value="Winged helix-like DNA-binding domain superfamily/Winged helix DNA-binding domain"/>
    <property type="match status" value="1"/>
</dbReference>
<comment type="subcellular location">
    <subcellularLocation>
        <location evidence="1">Cytoplasm</location>
    </subcellularLocation>
</comment>
<dbReference type="PROSITE" id="PS51755">
    <property type="entry name" value="OMPR_PHOB"/>
    <property type="match status" value="1"/>
</dbReference>
<comment type="caution">
    <text evidence="12">The sequence shown here is derived from an EMBL/GenBank/DDBJ whole genome shotgun (WGS) entry which is preliminary data.</text>
</comment>
<evidence type="ECO:0000313" key="12">
    <source>
        <dbReference type="EMBL" id="PFC77401.1"/>
    </source>
</evidence>
<evidence type="ECO:0000256" key="2">
    <source>
        <dbReference type="ARBA" id="ARBA00022490"/>
    </source>
</evidence>
<evidence type="ECO:0000256" key="9">
    <source>
        <dbReference type="ARBA" id="ARBA00023163"/>
    </source>
</evidence>
<dbReference type="CDD" id="cd00383">
    <property type="entry name" value="trans_reg_C"/>
    <property type="match status" value="1"/>
</dbReference>
<dbReference type="InterPro" id="IPR001789">
    <property type="entry name" value="Sig_transdc_resp-reg_receiver"/>
</dbReference>
<dbReference type="GO" id="GO:0000156">
    <property type="term" value="F:phosphorelay response regulator activity"/>
    <property type="evidence" value="ECO:0007669"/>
    <property type="project" value="TreeGrafter"/>
</dbReference>
<dbReference type="PANTHER" id="PTHR48111">
    <property type="entry name" value="REGULATOR OF RPOS"/>
    <property type="match status" value="1"/>
</dbReference>
<keyword evidence="7 12" id="KW-0238">DNA-binding</keyword>
<dbReference type="SMART" id="SM00862">
    <property type="entry name" value="Trans_reg_C"/>
    <property type="match status" value="1"/>
</dbReference>
<protein>
    <recommendedName>
        <fullName evidence="11">Heme response regulator HssR</fullName>
    </recommendedName>
</protein>
<evidence type="ECO:0000256" key="10">
    <source>
        <dbReference type="ARBA" id="ARBA00037471"/>
    </source>
</evidence>
<evidence type="ECO:0000256" key="5">
    <source>
        <dbReference type="ARBA" id="ARBA00023015"/>
    </source>
</evidence>
<evidence type="ECO:0000256" key="1">
    <source>
        <dbReference type="ARBA" id="ARBA00004496"/>
    </source>
</evidence>
<name>A0A2B2F6I9_BACCE</name>
<keyword evidence="8" id="KW-0010">Activator</keyword>